<dbReference type="Proteomes" id="UP000681967">
    <property type="component" value="Unassembled WGS sequence"/>
</dbReference>
<name>A0A8S2ZBF1_9BILA</name>
<dbReference type="EMBL" id="CAJOBH010103400">
    <property type="protein sequence ID" value="CAF4624544.1"/>
    <property type="molecule type" value="Genomic_DNA"/>
</dbReference>
<dbReference type="Proteomes" id="UP000681720">
    <property type="component" value="Unassembled WGS sequence"/>
</dbReference>
<proteinExistence type="predicted"/>
<comment type="caution">
    <text evidence="2">The sequence shown here is derived from an EMBL/GenBank/DDBJ whole genome shotgun (WGS) entry which is preliminary data.</text>
</comment>
<evidence type="ECO:0000313" key="4">
    <source>
        <dbReference type="Proteomes" id="UP000681967"/>
    </source>
</evidence>
<feature type="non-terminal residue" evidence="2">
    <location>
        <position position="1"/>
    </location>
</feature>
<sequence>LVNCSTIKITIKRKWRLSSCALKYLQIWGVLSNSIPIELKNKLQQIISPPSKESPSTNNRNASPLDEIPSDFLDSLTCDL</sequence>
<evidence type="ECO:0000313" key="2">
    <source>
        <dbReference type="EMBL" id="CAF4624544.1"/>
    </source>
</evidence>
<feature type="region of interest" description="Disordered" evidence="1">
    <location>
        <begin position="48"/>
        <end position="80"/>
    </location>
</feature>
<feature type="non-terminal residue" evidence="2">
    <location>
        <position position="80"/>
    </location>
</feature>
<gene>
    <name evidence="2" type="ORF">BYL167_LOCUS41107</name>
    <name evidence="3" type="ORF">GIL414_LOCUS57766</name>
</gene>
<accession>A0A8S2ZBF1</accession>
<dbReference type="AlphaFoldDB" id="A0A8S2ZBF1"/>
<evidence type="ECO:0000313" key="3">
    <source>
        <dbReference type="EMBL" id="CAF5009323.1"/>
    </source>
</evidence>
<organism evidence="2 4">
    <name type="scientific">Rotaria magnacalcarata</name>
    <dbReference type="NCBI Taxonomy" id="392030"/>
    <lineage>
        <taxon>Eukaryota</taxon>
        <taxon>Metazoa</taxon>
        <taxon>Spiralia</taxon>
        <taxon>Gnathifera</taxon>
        <taxon>Rotifera</taxon>
        <taxon>Eurotatoria</taxon>
        <taxon>Bdelloidea</taxon>
        <taxon>Philodinida</taxon>
        <taxon>Philodinidae</taxon>
        <taxon>Rotaria</taxon>
    </lineage>
</organism>
<evidence type="ECO:0000256" key="1">
    <source>
        <dbReference type="SAM" id="MobiDB-lite"/>
    </source>
</evidence>
<reference evidence="2" key="1">
    <citation type="submission" date="2021-02" db="EMBL/GenBank/DDBJ databases">
        <authorList>
            <person name="Nowell W R."/>
        </authorList>
    </citation>
    <scope>NUCLEOTIDE SEQUENCE</scope>
</reference>
<dbReference type="EMBL" id="CAJOBJ010210445">
    <property type="protein sequence ID" value="CAF5009323.1"/>
    <property type="molecule type" value="Genomic_DNA"/>
</dbReference>
<feature type="compositionally biased region" description="Polar residues" evidence="1">
    <location>
        <begin position="48"/>
        <end position="62"/>
    </location>
</feature>
<protein>
    <submittedName>
        <fullName evidence="2">Uncharacterized protein</fullName>
    </submittedName>
</protein>